<name>A0A7G1NJR9_9ACTN</name>
<dbReference type="KEGG" id="stui:GCM10017668_52110"/>
<dbReference type="EMBL" id="AP023439">
    <property type="protein sequence ID" value="BCL23368.1"/>
    <property type="molecule type" value="Genomic_DNA"/>
</dbReference>
<proteinExistence type="predicted"/>
<dbReference type="AlphaFoldDB" id="A0A7G1NJR9"/>
<evidence type="ECO:0000256" key="1">
    <source>
        <dbReference type="SAM" id="MobiDB-lite"/>
    </source>
</evidence>
<evidence type="ECO:0000313" key="3">
    <source>
        <dbReference type="Proteomes" id="UP000516373"/>
    </source>
</evidence>
<feature type="region of interest" description="Disordered" evidence="1">
    <location>
        <begin position="1"/>
        <end position="20"/>
    </location>
</feature>
<dbReference type="Proteomes" id="UP000516373">
    <property type="component" value="Chromosome"/>
</dbReference>
<evidence type="ECO:0000313" key="2">
    <source>
        <dbReference type="EMBL" id="BCL23368.1"/>
    </source>
</evidence>
<accession>A0A7G1NJR9</accession>
<protein>
    <submittedName>
        <fullName evidence="2">Uncharacterized protein</fullName>
    </submittedName>
</protein>
<organism evidence="2 3">
    <name type="scientific">Streptomyces tuirus</name>
    <dbReference type="NCBI Taxonomy" id="68278"/>
    <lineage>
        <taxon>Bacteria</taxon>
        <taxon>Bacillati</taxon>
        <taxon>Actinomycetota</taxon>
        <taxon>Actinomycetes</taxon>
        <taxon>Kitasatosporales</taxon>
        <taxon>Streptomycetaceae</taxon>
        <taxon>Streptomyces</taxon>
    </lineage>
</organism>
<gene>
    <name evidence="2" type="ORF">GCM10017668_52110</name>
</gene>
<sequence length="59" mass="6459">MWLTDIHSLDQPESPSAAPCQADAGRRAILLTAMGTRGDRVPEVRVGTRELSRSKRGIQ</sequence>
<reference evidence="2 3" key="1">
    <citation type="journal article" date="2014" name="Int. J. Syst. Evol. Microbiol.">
        <title>Complete genome sequence of Corynebacterium casei LMG S-19264T (=DSM 44701T), isolated from a smear-ripened cheese.</title>
        <authorList>
            <consortium name="US DOE Joint Genome Institute (JGI-PGF)"/>
            <person name="Walter F."/>
            <person name="Albersmeier A."/>
            <person name="Kalinowski J."/>
            <person name="Ruckert C."/>
        </authorList>
    </citation>
    <scope>NUCLEOTIDE SEQUENCE [LARGE SCALE GENOMIC DNA]</scope>
    <source>
        <strain evidence="2 3">JCM 4255</strain>
    </source>
</reference>